<dbReference type="PANTHER" id="PTHR43194:SF2">
    <property type="entry name" value="PEROXISOMAL MEMBRANE PROTEIN LPX1"/>
    <property type="match status" value="1"/>
</dbReference>
<reference evidence="3" key="1">
    <citation type="journal article" date="2019" name="Int. J. Syst. Evol. Microbiol.">
        <title>The Global Catalogue of Microorganisms (GCM) 10K type strain sequencing project: providing services to taxonomists for standard genome sequencing and annotation.</title>
        <authorList>
            <consortium name="The Broad Institute Genomics Platform"/>
            <consortium name="The Broad Institute Genome Sequencing Center for Infectious Disease"/>
            <person name="Wu L."/>
            <person name="Ma J."/>
        </authorList>
    </citation>
    <scope>NUCLEOTIDE SEQUENCE [LARGE SCALE GENOMIC DNA]</scope>
    <source>
        <strain evidence="3">CCUG 56698</strain>
    </source>
</reference>
<dbReference type="RefSeq" id="WP_380975183.1">
    <property type="nucleotide sequence ID" value="NZ_JBHTEF010000001.1"/>
</dbReference>
<dbReference type="InterPro" id="IPR000073">
    <property type="entry name" value="AB_hydrolase_1"/>
</dbReference>
<accession>A0ABW2SNF6</accession>
<gene>
    <name evidence="2" type="ORF">ACFQWG_10790</name>
</gene>
<dbReference type="PANTHER" id="PTHR43194">
    <property type="entry name" value="HYDROLASE ALPHA/BETA FOLD FAMILY"/>
    <property type="match status" value="1"/>
</dbReference>
<dbReference type="Gene3D" id="3.40.50.1820">
    <property type="entry name" value="alpha/beta hydrolase"/>
    <property type="match status" value="1"/>
</dbReference>
<dbReference type="Proteomes" id="UP001596527">
    <property type="component" value="Unassembled WGS sequence"/>
</dbReference>
<keyword evidence="2" id="KW-0378">Hydrolase</keyword>
<comment type="caution">
    <text evidence="2">The sequence shown here is derived from an EMBL/GenBank/DDBJ whole genome shotgun (WGS) entry which is preliminary data.</text>
</comment>
<dbReference type="InterPro" id="IPR029058">
    <property type="entry name" value="AB_hydrolase_fold"/>
</dbReference>
<evidence type="ECO:0000313" key="3">
    <source>
        <dbReference type="Proteomes" id="UP001596527"/>
    </source>
</evidence>
<dbReference type="GO" id="GO:0016787">
    <property type="term" value="F:hydrolase activity"/>
    <property type="evidence" value="ECO:0007669"/>
    <property type="project" value="UniProtKB-KW"/>
</dbReference>
<evidence type="ECO:0000313" key="2">
    <source>
        <dbReference type="EMBL" id="MFC7581680.1"/>
    </source>
</evidence>
<protein>
    <submittedName>
        <fullName evidence="2">Alpha/beta fold hydrolase</fullName>
    </submittedName>
</protein>
<organism evidence="2 3">
    <name type="scientific">Schaalia naturae</name>
    <dbReference type="NCBI Taxonomy" id="635203"/>
    <lineage>
        <taxon>Bacteria</taxon>
        <taxon>Bacillati</taxon>
        <taxon>Actinomycetota</taxon>
        <taxon>Actinomycetes</taxon>
        <taxon>Actinomycetales</taxon>
        <taxon>Actinomycetaceae</taxon>
        <taxon>Schaalia</taxon>
    </lineage>
</organism>
<dbReference type="EMBL" id="JBHTEF010000001">
    <property type="protein sequence ID" value="MFC7581680.1"/>
    <property type="molecule type" value="Genomic_DNA"/>
</dbReference>
<sequence>MAATTGGDTSGGTGDDEFALLAQGAAARGLDARLPRVRRVPLGGDEGDAGGRPGALVSGLAWGEAPRRVALLHGAGLGAHTWDTTLLHWGVPALALDLPGHGESSWLADGRYSPGILAGRVGSALDLALAAGALEAPLTLVGQSLGGLTALELAAAREDVAELILVDILPEAGDAEPSFQALAAILDGPAEFDSRETLVQMALSLGLGGTDPEGVRRAVTLNTRVLPDGRVEWKHQLARLRPGDLSMGDAERQWEELAGLPSRVDLVLGARGVVSQAQVGRLRASRPEARVVSLDAGHNIQEDAPEDLARVFAGLLPTP</sequence>
<keyword evidence="3" id="KW-1185">Reference proteome</keyword>
<name>A0ABW2SNF6_9ACTO</name>
<dbReference type="Pfam" id="PF12697">
    <property type="entry name" value="Abhydrolase_6"/>
    <property type="match status" value="1"/>
</dbReference>
<feature type="domain" description="AB hydrolase-1" evidence="1">
    <location>
        <begin position="71"/>
        <end position="310"/>
    </location>
</feature>
<proteinExistence type="predicted"/>
<evidence type="ECO:0000259" key="1">
    <source>
        <dbReference type="Pfam" id="PF12697"/>
    </source>
</evidence>
<dbReference type="SUPFAM" id="SSF53474">
    <property type="entry name" value="alpha/beta-Hydrolases"/>
    <property type="match status" value="1"/>
</dbReference>
<dbReference type="InterPro" id="IPR050228">
    <property type="entry name" value="Carboxylesterase_BioH"/>
</dbReference>